<dbReference type="Proteomes" id="UP000297814">
    <property type="component" value="Unassembled WGS sequence"/>
</dbReference>
<dbReference type="EMBL" id="PQXK01000091">
    <property type="protein sequence ID" value="TGO37674.1"/>
    <property type="molecule type" value="Genomic_DNA"/>
</dbReference>
<dbReference type="AlphaFoldDB" id="A0A4Z1GL88"/>
<protein>
    <submittedName>
        <fullName evidence="1">Uncharacterized protein</fullName>
    </submittedName>
</protein>
<evidence type="ECO:0000313" key="2">
    <source>
        <dbReference type="Proteomes" id="UP000297814"/>
    </source>
</evidence>
<keyword evidence="2" id="KW-1185">Reference proteome</keyword>
<comment type="caution">
    <text evidence="1">The sequence shown here is derived from an EMBL/GenBank/DDBJ whole genome shotgun (WGS) entry which is preliminary data.</text>
</comment>
<accession>A0A4Z1GL88</accession>
<gene>
    <name evidence="1" type="ORF">BHYA_0091g00060</name>
</gene>
<evidence type="ECO:0000313" key="1">
    <source>
        <dbReference type="EMBL" id="TGO37674.1"/>
    </source>
</evidence>
<proteinExistence type="predicted"/>
<name>A0A4Z1GL88_9HELO</name>
<reference evidence="1 2" key="1">
    <citation type="submission" date="2017-12" db="EMBL/GenBank/DDBJ databases">
        <title>Comparative genomics of Botrytis spp.</title>
        <authorList>
            <person name="Valero-Jimenez C.A."/>
            <person name="Tapia P."/>
            <person name="Veloso J."/>
            <person name="Silva-Moreno E."/>
            <person name="Staats M."/>
            <person name="Valdes J.H."/>
            <person name="Van Kan J.A.L."/>
        </authorList>
    </citation>
    <scope>NUCLEOTIDE SEQUENCE [LARGE SCALE GENOMIC DNA]</scope>
    <source>
        <strain evidence="1 2">Bh0001</strain>
    </source>
</reference>
<organism evidence="1 2">
    <name type="scientific">Botrytis hyacinthi</name>
    <dbReference type="NCBI Taxonomy" id="278943"/>
    <lineage>
        <taxon>Eukaryota</taxon>
        <taxon>Fungi</taxon>
        <taxon>Dikarya</taxon>
        <taxon>Ascomycota</taxon>
        <taxon>Pezizomycotina</taxon>
        <taxon>Leotiomycetes</taxon>
        <taxon>Helotiales</taxon>
        <taxon>Sclerotiniaceae</taxon>
        <taxon>Botrytis</taxon>
    </lineage>
</organism>
<sequence>MNDVIELFCVKEGCEKDLASRCVNNFPTTTLHGATLYYQPLEVRTSPIPQLCIIMRAERAVKC</sequence>